<reference evidence="2" key="1">
    <citation type="submission" date="2023-07" db="EMBL/GenBank/DDBJ databases">
        <authorList>
            <consortium name="AG Swart"/>
            <person name="Singh M."/>
            <person name="Singh A."/>
            <person name="Seah K."/>
            <person name="Emmerich C."/>
        </authorList>
    </citation>
    <scope>NUCLEOTIDE SEQUENCE</scope>
    <source>
        <strain evidence="2">DP1</strain>
    </source>
</reference>
<organism evidence="2 3">
    <name type="scientific">Euplotes crassus</name>
    <dbReference type="NCBI Taxonomy" id="5936"/>
    <lineage>
        <taxon>Eukaryota</taxon>
        <taxon>Sar</taxon>
        <taxon>Alveolata</taxon>
        <taxon>Ciliophora</taxon>
        <taxon>Intramacronucleata</taxon>
        <taxon>Spirotrichea</taxon>
        <taxon>Hypotrichia</taxon>
        <taxon>Euplotida</taxon>
        <taxon>Euplotidae</taxon>
        <taxon>Moneuplotes</taxon>
    </lineage>
</organism>
<evidence type="ECO:0000313" key="3">
    <source>
        <dbReference type="Proteomes" id="UP001295684"/>
    </source>
</evidence>
<evidence type="ECO:0000256" key="1">
    <source>
        <dbReference type="SAM" id="MobiDB-lite"/>
    </source>
</evidence>
<feature type="compositionally biased region" description="Basic and acidic residues" evidence="1">
    <location>
        <begin position="515"/>
        <end position="535"/>
    </location>
</feature>
<dbReference type="AlphaFoldDB" id="A0AAD2D9C4"/>
<feature type="region of interest" description="Disordered" evidence="1">
    <location>
        <begin position="495"/>
        <end position="535"/>
    </location>
</feature>
<keyword evidence="3" id="KW-1185">Reference proteome</keyword>
<proteinExistence type="predicted"/>
<comment type="caution">
    <text evidence="2">The sequence shown here is derived from an EMBL/GenBank/DDBJ whole genome shotgun (WGS) entry which is preliminary data.</text>
</comment>
<dbReference type="Proteomes" id="UP001295684">
    <property type="component" value="Unassembled WGS sequence"/>
</dbReference>
<dbReference type="EMBL" id="CAMPGE010028479">
    <property type="protein sequence ID" value="CAI2385999.1"/>
    <property type="molecule type" value="Genomic_DNA"/>
</dbReference>
<accession>A0AAD2D9C4</accession>
<gene>
    <name evidence="2" type="ORF">ECRASSUSDP1_LOCUS27598</name>
</gene>
<name>A0AAD2D9C4_EUPCR</name>
<feature type="compositionally biased region" description="Basic residues" evidence="1">
    <location>
        <begin position="427"/>
        <end position="446"/>
    </location>
</feature>
<protein>
    <submittedName>
        <fullName evidence="2">Uncharacterized protein</fullName>
    </submittedName>
</protein>
<feature type="region of interest" description="Disordered" evidence="1">
    <location>
        <begin position="418"/>
        <end position="467"/>
    </location>
</feature>
<feature type="compositionally biased region" description="Basic and acidic residues" evidence="1">
    <location>
        <begin position="447"/>
        <end position="457"/>
    </location>
</feature>
<evidence type="ECO:0000313" key="2">
    <source>
        <dbReference type="EMBL" id="CAI2385999.1"/>
    </source>
</evidence>
<sequence length="570" mass="66109">MDSKSNKTIVDDKVIKNLFADHSGKSSGNCLSDCKYFDLLPSEAQQSSKKDTPTEKLLKKEWMETLSIEQRMLAISTIFTKNYDIENRIRDELVQISIHNSDHEASQYRDRFHHFSNSNEDFLGIAENGPSRINGYNSHISFATSCSVGNSAIFEHISFIDTHFPEDTLSFHSDLVENVDVFFDLLEENTRVCFKEQDSRSFGSSPSLEGIQWYQKRPDKIESRLKAKIWCLIEVALDKTYQRSCGKKKSKSPKNMIKPVDANFYIDKEQIVENLDLVNIITPFISDESNDRKIAIDFLKKNPVKREGRKELIKVTSTPYSHKKLDPEDYEVIEQWEAVVSSFRTYLEEKISDDRLAGNETQQNNEELHEILYKLKLYNYDEKIDEDIRCFASYYYNDLAHQGREKALDMLCFESSIDHAPKDPKKTSKNKKNKEKSKRRNNKKDKKNQLKKKEETKNQVTEEPETDDQFEKLEVKVSGNNKLGKAFLNEIDTSIQNKQDEDIEEEKEIPQQDLQEEKSKTPESSTKDNIPDSRSIKFKNCIFSEELIIPFKPSNLGAIEPNDQKEASEV</sequence>